<evidence type="ECO:0000259" key="3">
    <source>
        <dbReference type="PROSITE" id="PS50887"/>
    </source>
</evidence>
<dbReference type="CDD" id="cd09679">
    <property type="entry name" value="Cas10_III"/>
    <property type="match status" value="1"/>
</dbReference>
<evidence type="ECO:0000256" key="2">
    <source>
        <dbReference type="ARBA" id="ARBA00023118"/>
    </source>
</evidence>
<gene>
    <name evidence="4" type="ORF">SAMN05444368_1993</name>
</gene>
<dbReference type="Gene3D" id="3.30.70.270">
    <property type="match status" value="1"/>
</dbReference>
<dbReference type="EMBL" id="FSQZ01000001">
    <property type="protein sequence ID" value="SIN79761.1"/>
    <property type="molecule type" value="Genomic_DNA"/>
</dbReference>
<dbReference type="NCBIfam" id="TIGR02577">
    <property type="entry name" value="cas_TM1794_Cmr2"/>
    <property type="match status" value="2"/>
</dbReference>
<dbReference type="InterPro" id="IPR024615">
    <property type="entry name" value="CRISPR-assoc_Cmr2_N"/>
</dbReference>
<dbReference type="InterPro" id="IPR043128">
    <property type="entry name" value="Rev_trsase/Diguanyl_cyclase"/>
</dbReference>
<dbReference type="RefSeq" id="WP_074200107.1">
    <property type="nucleotide sequence ID" value="NZ_FSQZ01000001.1"/>
</dbReference>
<feature type="domain" description="GGDEF" evidence="3">
    <location>
        <begin position="495"/>
        <end position="688"/>
    </location>
</feature>
<dbReference type="Pfam" id="PF12469">
    <property type="entry name" value="Cmr2_N"/>
    <property type="match status" value="1"/>
</dbReference>
<dbReference type="Gene3D" id="3.30.70.2220">
    <property type="entry name" value="CRISPR-Cas system, Cmr2 subunit, D1 domain, cysteine cluster"/>
    <property type="match status" value="1"/>
</dbReference>
<sequence length="823" mass="91991">MTDNQTDDKREFWKAKLSALFHDPLGKVLDVKNHEDKAQKIAAKLNIEYSRGPEDPIASSMDRLPLPFENPYKKAGEQIRIAPDEIEIIHPFSSKKLSDDIKSKLNNANADYVDLVSDLIDQNKGTDGIDYEKTYHAVWWNLPYLTDMAQFIPADSRIPNHSIIDHLDTTAALTPCVKGNYVEASLIAVAIGPVQELIAQARKTRDLWAGSYLLSYLIYKAIEKVGLNYGFDAIIYPYLRGIPFVKDTLEKCLGVKMGNFCTLPPMSDKVASLPNIFVAVVPTGNVDVILSECKEAVTSSWMEICNDACSEIIRQKDRAGQGSGRVQYVADFNKDSFPHQAEIFPNISAVSYPLLDPKNAVDEVKKFFTGSGAEEYQKVLDDIGKLGGYKPNKGTYYRYSYRILTSKLAAVKKIRRFKPFCDDSSLSGISQADDFGGNVKACTIFMEKDEQGDEKRDMLGALNSVKRVLATVLSKEIRYESTLDVAHKNGSDKNDYIAILLMDGDRMGEWVSGDKAPNLDVFTHSKVRDAFKASRDLNKIWDVISKLKPVQPSYHRGLSRTLSVFSSLVEAVISEYDGMLVYCGGDDVMALLPAVNALECANKIRKLYSGNEKIEIKYGNKTYHTDQEALWTKGKPIAPLMGSSATMSAGIAVAHYKSPLQFAVKLAKEAEKHAKEVLGRNAFAIKLMRRSGQMVTVGSKWGYDDVNDTAQVAVDIIKGMTDLNISHRSIYKLLCPDLPLFEEDIDKLTDYVISRSIQAKEKDKAEELGKLKENLKRFIGAVFRQHKKISSEDIKEMPDIETALKAPIDLLLTLRLMKRGDER</sequence>
<dbReference type="InterPro" id="IPR000160">
    <property type="entry name" value="GGDEF_dom"/>
</dbReference>
<keyword evidence="1" id="KW-0547">Nucleotide-binding</keyword>
<proteinExistence type="predicted"/>
<name>A0ABY1JFL8_9BACT</name>
<accession>A0ABY1JFL8</accession>
<keyword evidence="2" id="KW-0051">Antiviral defense</keyword>
<dbReference type="Pfam" id="PF22335">
    <property type="entry name" value="Cas10-Cmr2_palm2"/>
    <property type="match status" value="1"/>
</dbReference>
<organism evidence="4 5">
    <name type="scientific">Acetomicrobium flavidum</name>
    <dbReference type="NCBI Taxonomy" id="49896"/>
    <lineage>
        <taxon>Bacteria</taxon>
        <taxon>Thermotogati</taxon>
        <taxon>Synergistota</taxon>
        <taxon>Synergistia</taxon>
        <taxon>Synergistales</taxon>
        <taxon>Acetomicrobiaceae</taxon>
        <taxon>Acetomicrobium</taxon>
    </lineage>
</organism>
<dbReference type="InterPro" id="IPR013407">
    <property type="entry name" value="CRISPR-assoc_prot_Cmr2"/>
</dbReference>
<dbReference type="PROSITE" id="PS50887">
    <property type="entry name" value="GGDEF"/>
    <property type="match status" value="1"/>
</dbReference>
<reference evidence="4 5" key="1">
    <citation type="submission" date="2016-11" db="EMBL/GenBank/DDBJ databases">
        <authorList>
            <person name="Varghese N."/>
            <person name="Submissions S."/>
        </authorList>
    </citation>
    <scope>NUCLEOTIDE SEQUENCE [LARGE SCALE GENOMIC DNA]</scope>
    <source>
        <strain evidence="4 5">DSM 20664</strain>
    </source>
</reference>
<dbReference type="InterPro" id="IPR054767">
    <property type="entry name" value="Cas10-Cmr2_palm2"/>
</dbReference>
<keyword evidence="5" id="KW-1185">Reference proteome</keyword>
<dbReference type="InterPro" id="IPR038242">
    <property type="entry name" value="Cmr2_N"/>
</dbReference>
<comment type="caution">
    <text evidence="4">The sequence shown here is derived from an EMBL/GenBank/DDBJ whole genome shotgun (WGS) entry which is preliminary data.</text>
</comment>
<protein>
    <submittedName>
        <fullName evidence="4">CRISPR-associated protein Cmr2</fullName>
    </submittedName>
</protein>
<evidence type="ECO:0000313" key="4">
    <source>
        <dbReference type="EMBL" id="SIN79761.1"/>
    </source>
</evidence>
<evidence type="ECO:0000313" key="5">
    <source>
        <dbReference type="Proteomes" id="UP000185093"/>
    </source>
</evidence>
<dbReference type="Proteomes" id="UP000185093">
    <property type="component" value="Unassembled WGS sequence"/>
</dbReference>
<evidence type="ECO:0000256" key="1">
    <source>
        <dbReference type="ARBA" id="ARBA00022741"/>
    </source>
</evidence>